<protein>
    <submittedName>
        <fullName evidence="1">Uncharacterized protein</fullName>
    </submittedName>
</protein>
<comment type="caution">
    <text evidence="1">The sequence shown here is derived from an EMBL/GenBank/DDBJ whole genome shotgun (WGS) entry which is preliminary data.</text>
</comment>
<dbReference type="EMBL" id="BRXU01000073">
    <property type="protein sequence ID" value="GLC62849.1"/>
    <property type="molecule type" value="Genomic_DNA"/>
</dbReference>
<accession>A0A9W6FAY0</accession>
<dbReference type="Pfam" id="PF19662">
    <property type="entry name" value="DUF6165"/>
    <property type="match status" value="1"/>
</dbReference>
<evidence type="ECO:0000313" key="1">
    <source>
        <dbReference type="EMBL" id="GLC62849.1"/>
    </source>
</evidence>
<keyword evidence="2" id="KW-1185">Reference proteome</keyword>
<evidence type="ECO:0000313" key="2">
    <source>
        <dbReference type="Proteomes" id="UP001165080"/>
    </source>
</evidence>
<name>A0A9W6FAY0_9CHLO</name>
<sequence length="423" mass="46153">MRRGDFAAAWDIAAQGLSLRDPAGRDDPALPYHLRWVWDGRAFDGRDVLVRCYHGLGDTLMFSRFLPLMARRAARLTVEMQPHLLALFRDVPGIGRLVPFDPARPLPPQDCDLEIMELPLALRAGPADAPLLAPAIAPAPLPPGTLALCWGAGDWDPDRSVPEPMFAPFCRGPALSLMPGPTALPVLNPQGCPLDIRRTAELVAGAAGVVTVDTMIAHLAGMLGQPVCLLVKHRPDWRWPVRGRRTPWYPTMRVWRQPAPGDWAGAIGPAAAALDGDRMTLEPHTAPLVPVSWGELLDKITILEIKADRIEDAAARANVARELALLREVAAPVLPQPGLAALIEALRSINCALWEIEDAIRARDAAARFDAEFIRLARAVYLTNDERAALKRKINVLLRSVLVEEKSYGRPPAAEPDAGGRTR</sequence>
<dbReference type="Proteomes" id="UP001165080">
    <property type="component" value="Unassembled WGS sequence"/>
</dbReference>
<dbReference type="Gene3D" id="3.40.50.2000">
    <property type="entry name" value="Glycogen Phosphorylase B"/>
    <property type="match status" value="1"/>
</dbReference>
<gene>
    <name evidence="1" type="primary">PLESTB004014</name>
    <name evidence="1" type="ORF">PLESTB_001951000</name>
</gene>
<reference evidence="1 2" key="1">
    <citation type="journal article" date="2023" name="Commun. Biol.">
        <title>Reorganization of the ancestral sex-determining regions during the evolution of trioecy in Pleodorina starrii.</title>
        <authorList>
            <person name="Takahashi K."/>
            <person name="Suzuki S."/>
            <person name="Kawai-Toyooka H."/>
            <person name="Yamamoto K."/>
            <person name="Hamaji T."/>
            <person name="Ootsuki R."/>
            <person name="Yamaguchi H."/>
            <person name="Kawachi M."/>
            <person name="Higashiyama T."/>
            <person name="Nozaki H."/>
        </authorList>
    </citation>
    <scope>NUCLEOTIDE SEQUENCE [LARGE SCALE GENOMIC DNA]</scope>
    <source>
        <strain evidence="1 2">NIES-4479</strain>
    </source>
</reference>
<organism evidence="1 2">
    <name type="scientific">Pleodorina starrii</name>
    <dbReference type="NCBI Taxonomy" id="330485"/>
    <lineage>
        <taxon>Eukaryota</taxon>
        <taxon>Viridiplantae</taxon>
        <taxon>Chlorophyta</taxon>
        <taxon>core chlorophytes</taxon>
        <taxon>Chlorophyceae</taxon>
        <taxon>CS clade</taxon>
        <taxon>Chlamydomonadales</taxon>
        <taxon>Volvocaceae</taxon>
        <taxon>Pleodorina</taxon>
    </lineage>
</organism>
<dbReference type="SUPFAM" id="SSF53756">
    <property type="entry name" value="UDP-Glycosyltransferase/glycogen phosphorylase"/>
    <property type="match status" value="1"/>
</dbReference>
<dbReference type="AlphaFoldDB" id="A0A9W6FAY0"/>
<proteinExistence type="predicted"/>
<dbReference type="InterPro" id="IPR046163">
    <property type="entry name" value="DUF6165"/>
</dbReference>